<dbReference type="GO" id="GO:1990050">
    <property type="term" value="F:phosphatidic acid transfer activity"/>
    <property type="evidence" value="ECO:0007669"/>
    <property type="project" value="TreeGrafter"/>
</dbReference>
<evidence type="ECO:0000256" key="2">
    <source>
        <dbReference type="ARBA" id="ARBA00023157"/>
    </source>
</evidence>
<proteinExistence type="inferred from homology"/>
<keyword evidence="3" id="KW-0175">Coiled coil</keyword>
<organism evidence="4">
    <name type="scientific">Rhodotorula toruloides</name>
    <name type="common">Yeast</name>
    <name type="synonym">Rhodosporidium toruloides</name>
    <dbReference type="NCBI Taxonomy" id="5286"/>
    <lineage>
        <taxon>Eukaryota</taxon>
        <taxon>Fungi</taxon>
        <taxon>Dikarya</taxon>
        <taxon>Basidiomycota</taxon>
        <taxon>Pucciniomycotina</taxon>
        <taxon>Microbotryomycetes</taxon>
        <taxon>Sporidiobolales</taxon>
        <taxon>Sporidiobolaceae</taxon>
        <taxon>Rhodotorula</taxon>
    </lineage>
</organism>
<dbReference type="GO" id="GO:0045332">
    <property type="term" value="P:phospholipid translocation"/>
    <property type="evidence" value="ECO:0007669"/>
    <property type="project" value="TreeGrafter"/>
</dbReference>
<accession>A0A061B291</accession>
<reference evidence="4" key="1">
    <citation type="journal article" date="2014" name="Genome Announc.">
        <title>Draft genome sequence of Rhodosporidium toruloides CECT1137, an oleaginous yeast of biotechnological interest.</title>
        <authorList>
            <person name="Morin N."/>
            <person name="Calcas X."/>
            <person name="Devillers H."/>
            <person name="Durrens P."/>
            <person name="Sherman D.J."/>
            <person name="Nicaud J.-M."/>
            <person name="Neuveglise C."/>
        </authorList>
    </citation>
    <scope>NUCLEOTIDE SEQUENCE</scope>
    <source>
        <strain evidence="4">CECT1137</strain>
    </source>
</reference>
<dbReference type="Pfam" id="PF05254">
    <property type="entry name" value="UPF0203"/>
    <property type="match status" value="1"/>
</dbReference>
<sequence>MASSLSPACNAPKHHYDTCFNHWLKSYLTLIAPPLSNPSDTPAGMKEREKRNKAIEEKKQELETNCGAAYKDYQNCLRTAIQGIEDLPELLDTARREEPLDGWGGIKVATENDLKR</sequence>
<evidence type="ECO:0000256" key="1">
    <source>
        <dbReference type="ARBA" id="ARBA00006196"/>
    </source>
</evidence>
<gene>
    <name evidence="4" type="ORF">RHTO0S_06e06458g</name>
</gene>
<keyword evidence="2" id="KW-1015">Disulfide bond</keyword>
<dbReference type="PANTHER" id="PTHR46403">
    <property type="entry name" value="TP53-REGULATED INHIBITOR OF APOPTOSIS 1"/>
    <property type="match status" value="1"/>
</dbReference>
<evidence type="ECO:0000313" key="4">
    <source>
        <dbReference type="EMBL" id="CDR41793.1"/>
    </source>
</evidence>
<dbReference type="PANTHER" id="PTHR46403:SF1">
    <property type="entry name" value="TP53-REGULATED INHIBITOR OF APOPTOSIS 1"/>
    <property type="match status" value="1"/>
</dbReference>
<dbReference type="AlphaFoldDB" id="A0A061B291"/>
<evidence type="ECO:0000256" key="3">
    <source>
        <dbReference type="SAM" id="Coils"/>
    </source>
</evidence>
<dbReference type="InterPro" id="IPR007918">
    <property type="entry name" value="MDM35_apoptosis"/>
</dbReference>
<dbReference type="GO" id="GO:0005634">
    <property type="term" value="C:nucleus"/>
    <property type="evidence" value="ECO:0007669"/>
    <property type="project" value="TreeGrafter"/>
</dbReference>
<protein>
    <submittedName>
        <fullName evidence="4">RHTO0S06e06458g1_1</fullName>
    </submittedName>
</protein>
<comment type="similarity">
    <text evidence="1">Belongs to the TRIAP1/MDM35 family.</text>
</comment>
<feature type="coiled-coil region" evidence="3">
    <location>
        <begin position="45"/>
        <end position="72"/>
    </location>
</feature>
<name>A0A061B291_RHOTO</name>
<dbReference type="EMBL" id="LK052941">
    <property type="protein sequence ID" value="CDR41793.1"/>
    <property type="molecule type" value="Genomic_DNA"/>
</dbReference>
<dbReference type="GO" id="GO:0005829">
    <property type="term" value="C:cytosol"/>
    <property type="evidence" value="ECO:0007669"/>
    <property type="project" value="TreeGrafter"/>
</dbReference>
<dbReference type="GO" id="GO:0005758">
    <property type="term" value="C:mitochondrial intermembrane space"/>
    <property type="evidence" value="ECO:0007669"/>
    <property type="project" value="TreeGrafter"/>
</dbReference>
<dbReference type="OrthoDB" id="19091at2759"/>